<dbReference type="Proteomes" id="UP000192343">
    <property type="component" value="Unassembled WGS sequence"/>
</dbReference>
<organism evidence="4 5">
    <name type="scientific">Marispirochaeta aestuarii</name>
    <dbReference type="NCBI Taxonomy" id="1963862"/>
    <lineage>
        <taxon>Bacteria</taxon>
        <taxon>Pseudomonadati</taxon>
        <taxon>Spirochaetota</taxon>
        <taxon>Spirochaetia</taxon>
        <taxon>Spirochaetales</taxon>
        <taxon>Spirochaetaceae</taxon>
        <taxon>Marispirochaeta</taxon>
    </lineage>
</organism>
<sequence length="122" mass="13837">MADKNLQKRSETRPTVRACCDVLENDGEITLKLEMPGVTKDGLNVNIDGDQLEIRGMRDVKRPEGGNYLIHEIREADFYQVYTIDETIDRNKIDASLKHGILTLKLGVKESQKPRKIEIAAK</sequence>
<dbReference type="STRING" id="1963862.B4O97_08175"/>
<dbReference type="InterPro" id="IPR008978">
    <property type="entry name" value="HSP20-like_chaperone"/>
</dbReference>
<dbReference type="PROSITE" id="PS01031">
    <property type="entry name" value="SHSP"/>
    <property type="match status" value="1"/>
</dbReference>
<dbReference type="InterPro" id="IPR002068">
    <property type="entry name" value="A-crystallin/Hsp20_dom"/>
</dbReference>
<comment type="similarity">
    <text evidence="1 2">Belongs to the small heat shock protein (HSP20) family.</text>
</comment>
<dbReference type="Gene3D" id="2.60.40.790">
    <property type="match status" value="1"/>
</dbReference>
<evidence type="ECO:0000313" key="4">
    <source>
        <dbReference type="EMBL" id="ORC35612.1"/>
    </source>
</evidence>
<dbReference type="Pfam" id="PF00011">
    <property type="entry name" value="HSP20"/>
    <property type="match status" value="1"/>
</dbReference>
<evidence type="ECO:0000256" key="1">
    <source>
        <dbReference type="PROSITE-ProRule" id="PRU00285"/>
    </source>
</evidence>
<dbReference type="InterPro" id="IPR031107">
    <property type="entry name" value="Small_HSP"/>
</dbReference>
<name>A0A1Y1RYJ5_9SPIO</name>
<gene>
    <name evidence="4" type="ORF">B4O97_08175</name>
</gene>
<evidence type="ECO:0000313" key="5">
    <source>
        <dbReference type="Proteomes" id="UP000192343"/>
    </source>
</evidence>
<dbReference type="AlphaFoldDB" id="A0A1Y1RYJ5"/>
<evidence type="ECO:0000256" key="2">
    <source>
        <dbReference type="RuleBase" id="RU003616"/>
    </source>
</evidence>
<dbReference type="OrthoDB" id="370667at2"/>
<dbReference type="SUPFAM" id="SSF49764">
    <property type="entry name" value="HSP20-like chaperones"/>
    <property type="match status" value="1"/>
</dbReference>
<dbReference type="CDD" id="cd06464">
    <property type="entry name" value="ACD_sHsps-like"/>
    <property type="match status" value="1"/>
</dbReference>
<keyword evidence="5" id="KW-1185">Reference proteome</keyword>
<dbReference type="EMBL" id="MWQY01000008">
    <property type="protein sequence ID" value="ORC35612.1"/>
    <property type="molecule type" value="Genomic_DNA"/>
</dbReference>
<evidence type="ECO:0000259" key="3">
    <source>
        <dbReference type="PROSITE" id="PS01031"/>
    </source>
</evidence>
<accession>A0A1Y1RYJ5</accession>
<comment type="caution">
    <text evidence="4">The sequence shown here is derived from an EMBL/GenBank/DDBJ whole genome shotgun (WGS) entry which is preliminary data.</text>
</comment>
<reference evidence="4 5" key="1">
    <citation type="submission" date="2017-03" db="EMBL/GenBank/DDBJ databases">
        <title>Draft Genome sequence of Marispirochaeta sp. strain JC444.</title>
        <authorList>
            <person name="Shivani Y."/>
            <person name="Subhash Y."/>
            <person name="Sasikala C."/>
            <person name="Ramana C."/>
        </authorList>
    </citation>
    <scope>NUCLEOTIDE SEQUENCE [LARGE SCALE GENOMIC DNA]</scope>
    <source>
        <strain evidence="4 5">JC444</strain>
    </source>
</reference>
<dbReference type="RefSeq" id="WP_083049887.1">
    <property type="nucleotide sequence ID" value="NZ_CAXXQO010000003.1"/>
</dbReference>
<protein>
    <recommendedName>
        <fullName evidence="3">SHSP domain-containing protein</fullName>
    </recommendedName>
</protein>
<feature type="domain" description="SHSP" evidence="3">
    <location>
        <begin position="7"/>
        <end position="122"/>
    </location>
</feature>
<dbReference type="PANTHER" id="PTHR11527">
    <property type="entry name" value="HEAT-SHOCK PROTEIN 20 FAMILY MEMBER"/>
    <property type="match status" value="1"/>
</dbReference>
<proteinExistence type="inferred from homology"/>